<dbReference type="GO" id="GO:0000976">
    <property type="term" value="F:transcription cis-regulatory region binding"/>
    <property type="evidence" value="ECO:0007669"/>
    <property type="project" value="TreeGrafter"/>
</dbReference>
<dbReference type="SUPFAM" id="SSF53822">
    <property type="entry name" value="Periplasmic binding protein-like I"/>
    <property type="match status" value="1"/>
</dbReference>
<dbReference type="PROSITE" id="PS50932">
    <property type="entry name" value="HTH_LACI_2"/>
    <property type="match status" value="1"/>
</dbReference>
<dbReference type="InterPro" id="IPR010982">
    <property type="entry name" value="Lambda_DNA-bd_dom_sf"/>
</dbReference>
<dbReference type="PANTHER" id="PTHR30146">
    <property type="entry name" value="LACI-RELATED TRANSCRIPTIONAL REPRESSOR"/>
    <property type="match status" value="1"/>
</dbReference>
<dbReference type="STRING" id="1035195.HMPREF9997_01914"/>
<dbReference type="SMART" id="SM00354">
    <property type="entry name" value="HTH_LACI"/>
    <property type="match status" value="1"/>
</dbReference>
<feature type="domain" description="HTH lacI-type" evidence="5">
    <location>
        <begin position="1"/>
        <end position="53"/>
    </location>
</feature>
<dbReference type="eggNOG" id="COG1609">
    <property type="taxonomic scope" value="Bacteria"/>
</dbReference>
<reference evidence="6 7" key="1">
    <citation type="submission" date="2012-05" db="EMBL/GenBank/DDBJ databases">
        <authorList>
            <person name="Weinstock G."/>
            <person name="Sodergren E."/>
            <person name="Lobos E.A."/>
            <person name="Fulton L."/>
            <person name="Fulton R."/>
            <person name="Courtney L."/>
            <person name="Fronick C."/>
            <person name="O'Laughlin M."/>
            <person name="Godfrey J."/>
            <person name="Wilson R.M."/>
            <person name="Miner T."/>
            <person name="Farmer C."/>
            <person name="Delehaunty K."/>
            <person name="Cordes M."/>
            <person name="Minx P."/>
            <person name="Tomlinson C."/>
            <person name="Chen J."/>
            <person name="Wollam A."/>
            <person name="Pepin K.H."/>
            <person name="Bhonagiri V."/>
            <person name="Zhang X."/>
            <person name="Suruliraj S."/>
            <person name="Warren W."/>
            <person name="Mitreva M."/>
            <person name="Mardis E.R."/>
            <person name="Wilson R.K."/>
        </authorList>
    </citation>
    <scope>NUCLEOTIDE SEQUENCE [LARGE SCALE GENOMIC DNA]</scope>
    <source>
        <strain evidence="6 7">F0235</strain>
    </source>
</reference>
<dbReference type="Pfam" id="PF13377">
    <property type="entry name" value="Peripla_BP_3"/>
    <property type="match status" value="1"/>
</dbReference>
<protein>
    <submittedName>
        <fullName evidence="6">Sugar-binding domain protein</fullName>
    </submittedName>
</protein>
<keyword evidence="2" id="KW-0238">DNA-binding</keyword>
<evidence type="ECO:0000256" key="4">
    <source>
        <dbReference type="SAM" id="MobiDB-lite"/>
    </source>
</evidence>
<dbReference type="AlphaFoldDB" id="L1MDW3"/>
<comment type="caution">
    <text evidence="6">The sequence shown here is derived from an EMBL/GenBank/DDBJ whole genome shotgun (WGS) entry which is preliminary data.</text>
</comment>
<dbReference type="Gene3D" id="1.10.260.40">
    <property type="entry name" value="lambda repressor-like DNA-binding domains"/>
    <property type="match status" value="1"/>
</dbReference>
<evidence type="ECO:0000256" key="3">
    <source>
        <dbReference type="ARBA" id="ARBA00023163"/>
    </source>
</evidence>
<evidence type="ECO:0000256" key="1">
    <source>
        <dbReference type="ARBA" id="ARBA00023015"/>
    </source>
</evidence>
<dbReference type="HOGENOM" id="CLU_037628_6_0_11"/>
<sequence length="336" mass="35741">MKDIAAEVGVSISTVSRALADHPAIPQKTKQRVLKAAQKLNYRPNAQARALRNSKTNTIGLVIPNLFNPYFAELAAAVQNAAIDAGLYTLLGISNDDPKGLIQAVEIMQHQRVDGIIAVPHIGTEKELTALAKQNVPLVLVDRELDIVPAASVSTDPAEGIKAAVSMLVTGGHESIGYLAGPQDTSTGVDRLEAFRSACDSFGIDQYPMLLGGYVEEQGYVGTQELLKLGVSAIIAGDSMMTVGALRACHEHRLTPGFDIALVGFDDFPVFQLQNPPLTIINQHVSTMGAKAFEELHKLLRGDSAQHKIKLPTTLIVRGSTPPKDSASDSSGQGGH</sequence>
<evidence type="ECO:0000313" key="6">
    <source>
        <dbReference type="EMBL" id="EKX89443.1"/>
    </source>
</evidence>
<dbReference type="InterPro" id="IPR000843">
    <property type="entry name" value="HTH_LacI"/>
</dbReference>
<keyword evidence="7" id="KW-1185">Reference proteome</keyword>
<dbReference type="EMBL" id="AMEM01000024">
    <property type="protein sequence ID" value="EKX89443.1"/>
    <property type="molecule type" value="Genomic_DNA"/>
</dbReference>
<proteinExistence type="predicted"/>
<keyword evidence="3" id="KW-0804">Transcription</keyword>
<dbReference type="InterPro" id="IPR046335">
    <property type="entry name" value="LacI/GalR-like_sensor"/>
</dbReference>
<evidence type="ECO:0000256" key="2">
    <source>
        <dbReference type="ARBA" id="ARBA00023125"/>
    </source>
</evidence>
<dbReference type="Gene3D" id="3.40.50.2300">
    <property type="match status" value="2"/>
</dbReference>
<gene>
    <name evidence="6" type="ORF">HMPREF9997_01914</name>
</gene>
<dbReference type="PANTHER" id="PTHR30146:SF109">
    <property type="entry name" value="HTH-TYPE TRANSCRIPTIONAL REGULATOR GALS"/>
    <property type="match status" value="1"/>
</dbReference>
<dbReference type="CDD" id="cd01392">
    <property type="entry name" value="HTH_LacI"/>
    <property type="match status" value="1"/>
</dbReference>
<accession>L1MDW3</accession>
<dbReference type="PROSITE" id="PS00356">
    <property type="entry name" value="HTH_LACI_1"/>
    <property type="match status" value="1"/>
</dbReference>
<dbReference type="Pfam" id="PF00356">
    <property type="entry name" value="LacI"/>
    <property type="match status" value="1"/>
</dbReference>
<organism evidence="6 7">
    <name type="scientific">Corynebacterium durum F0235</name>
    <dbReference type="NCBI Taxonomy" id="1035195"/>
    <lineage>
        <taxon>Bacteria</taxon>
        <taxon>Bacillati</taxon>
        <taxon>Actinomycetota</taxon>
        <taxon>Actinomycetes</taxon>
        <taxon>Mycobacteriales</taxon>
        <taxon>Corynebacteriaceae</taxon>
        <taxon>Corynebacterium</taxon>
    </lineage>
</organism>
<dbReference type="InterPro" id="IPR028082">
    <property type="entry name" value="Peripla_BP_I"/>
</dbReference>
<dbReference type="GO" id="GO:0003700">
    <property type="term" value="F:DNA-binding transcription factor activity"/>
    <property type="evidence" value="ECO:0007669"/>
    <property type="project" value="TreeGrafter"/>
</dbReference>
<keyword evidence="1" id="KW-0805">Transcription regulation</keyword>
<dbReference type="PATRIC" id="fig|1035195.3.peg.1731"/>
<feature type="region of interest" description="Disordered" evidence="4">
    <location>
        <begin position="317"/>
        <end position="336"/>
    </location>
</feature>
<name>L1MDW3_9CORY</name>
<evidence type="ECO:0000313" key="7">
    <source>
        <dbReference type="Proteomes" id="UP000010445"/>
    </source>
</evidence>
<evidence type="ECO:0000259" key="5">
    <source>
        <dbReference type="PROSITE" id="PS50932"/>
    </source>
</evidence>
<dbReference type="SUPFAM" id="SSF47413">
    <property type="entry name" value="lambda repressor-like DNA-binding domains"/>
    <property type="match status" value="1"/>
</dbReference>
<dbReference type="Proteomes" id="UP000010445">
    <property type="component" value="Unassembled WGS sequence"/>
</dbReference>